<gene>
    <name evidence="2" type="ORF">VFPPC_15753</name>
</gene>
<feature type="transmembrane region" description="Helical" evidence="1">
    <location>
        <begin position="20"/>
        <end position="48"/>
    </location>
</feature>
<keyword evidence="1" id="KW-0472">Membrane</keyword>
<protein>
    <submittedName>
        <fullName evidence="2">Uncharacterized protein</fullName>
    </submittedName>
</protein>
<accession>A0A179FRY1</accession>
<dbReference type="RefSeq" id="XP_018144810.1">
    <property type="nucleotide sequence ID" value="XM_018293506.1"/>
</dbReference>
<comment type="caution">
    <text evidence="2">The sequence shown here is derived from an EMBL/GenBank/DDBJ whole genome shotgun (WGS) entry which is preliminary data.</text>
</comment>
<dbReference type="KEGG" id="pchm:VFPPC_15753"/>
<keyword evidence="3" id="KW-1185">Reference proteome</keyword>
<keyword evidence="1" id="KW-0812">Transmembrane</keyword>
<dbReference type="AlphaFoldDB" id="A0A179FRY1"/>
<organism evidence="2 3">
    <name type="scientific">Pochonia chlamydosporia 170</name>
    <dbReference type="NCBI Taxonomy" id="1380566"/>
    <lineage>
        <taxon>Eukaryota</taxon>
        <taxon>Fungi</taxon>
        <taxon>Dikarya</taxon>
        <taxon>Ascomycota</taxon>
        <taxon>Pezizomycotina</taxon>
        <taxon>Sordariomycetes</taxon>
        <taxon>Hypocreomycetidae</taxon>
        <taxon>Hypocreales</taxon>
        <taxon>Clavicipitaceae</taxon>
        <taxon>Pochonia</taxon>
    </lineage>
</organism>
<evidence type="ECO:0000313" key="3">
    <source>
        <dbReference type="Proteomes" id="UP000078397"/>
    </source>
</evidence>
<keyword evidence="1" id="KW-1133">Transmembrane helix</keyword>
<evidence type="ECO:0000256" key="1">
    <source>
        <dbReference type="SAM" id="Phobius"/>
    </source>
</evidence>
<reference evidence="2 3" key="1">
    <citation type="journal article" date="2016" name="PLoS Pathog.">
        <title>Biosynthesis of antibiotic leucinostatins in bio-control fungus Purpureocillium lilacinum and their inhibition on phytophthora revealed by genome mining.</title>
        <authorList>
            <person name="Wang G."/>
            <person name="Liu Z."/>
            <person name="Lin R."/>
            <person name="Li E."/>
            <person name="Mao Z."/>
            <person name="Ling J."/>
            <person name="Yang Y."/>
            <person name="Yin W.B."/>
            <person name="Xie B."/>
        </authorList>
    </citation>
    <scope>NUCLEOTIDE SEQUENCE [LARGE SCALE GENOMIC DNA]</scope>
    <source>
        <strain evidence="2">170</strain>
    </source>
</reference>
<sequence length="66" mass="7211">MQRTNSEPNPCSHLTMNWPLLLYILGSPSISASLMPINVAAISAATTVHASCRPRRHHPFTVDRSG</sequence>
<dbReference type="Proteomes" id="UP000078397">
    <property type="component" value="Unassembled WGS sequence"/>
</dbReference>
<name>A0A179FRY1_METCM</name>
<dbReference type="EMBL" id="LSBJ02000003">
    <property type="protein sequence ID" value="OAQ67960.1"/>
    <property type="molecule type" value="Genomic_DNA"/>
</dbReference>
<proteinExistence type="predicted"/>
<evidence type="ECO:0000313" key="2">
    <source>
        <dbReference type="EMBL" id="OAQ67960.1"/>
    </source>
</evidence>
<dbReference type="GeneID" id="28857500"/>